<accession>D1A4R6</accession>
<evidence type="ECO:0008006" key="3">
    <source>
        <dbReference type="Google" id="ProtNLM"/>
    </source>
</evidence>
<reference evidence="1 2" key="1">
    <citation type="journal article" date="2011" name="Stand. Genomic Sci.">
        <title>Complete genome sequence of Thermomonospora curvata type strain (B9).</title>
        <authorList>
            <person name="Chertkov O."/>
            <person name="Sikorski J."/>
            <person name="Nolan M."/>
            <person name="Lapidus A."/>
            <person name="Lucas S."/>
            <person name="Del Rio T.G."/>
            <person name="Tice H."/>
            <person name="Cheng J.F."/>
            <person name="Goodwin L."/>
            <person name="Pitluck S."/>
            <person name="Liolios K."/>
            <person name="Ivanova N."/>
            <person name="Mavromatis K."/>
            <person name="Mikhailova N."/>
            <person name="Ovchinnikova G."/>
            <person name="Pati A."/>
            <person name="Chen A."/>
            <person name="Palaniappan K."/>
            <person name="Djao O.D."/>
            <person name="Land M."/>
            <person name="Hauser L."/>
            <person name="Chang Y.J."/>
            <person name="Jeffries C.D."/>
            <person name="Brettin T."/>
            <person name="Han C."/>
            <person name="Detter J.C."/>
            <person name="Rohde M."/>
            <person name="Goker M."/>
            <person name="Woyke T."/>
            <person name="Bristow J."/>
            <person name="Eisen J.A."/>
            <person name="Markowitz V."/>
            <person name="Hugenholtz P."/>
            <person name="Klenk H.P."/>
            <person name="Kyrpides N.C."/>
        </authorList>
    </citation>
    <scope>NUCLEOTIDE SEQUENCE [LARGE SCALE GENOMIC DNA]</scope>
    <source>
        <strain evidence="2">ATCC 19995 / DSM 43183 / JCM 3096 / KCTC 9072 / NBRC 15933 / NCIMB 10081 / Henssen B9</strain>
    </source>
</reference>
<organism evidence="1 2">
    <name type="scientific">Thermomonospora curvata (strain ATCC 19995 / DSM 43183 / JCM 3096 / KCTC 9072 / NBRC 15933 / NCIMB 10081 / Henssen B9)</name>
    <dbReference type="NCBI Taxonomy" id="471852"/>
    <lineage>
        <taxon>Bacteria</taxon>
        <taxon>Bacillati</taxon>
        <taxon>Actinomycetota</taxon>
        <taxon>Actinomycetes</taxon>
        <taxon>Streptosporangiales</taxon>
        <taxon>Thermomonosporaceae</taxon>
        <taxon>Thermomonospora</taxon>
    </lineage>
</organism>
<dbReference type="AlphaFoldDB" id="D1A4R6"/>
<sequence length="192" mass="21251">MKATPRERVWLTQTLLLTACLCLLSLLALPDLSSPEEEEESPPRRTPLVDLCAWFPYPKVTRLVPDPRPPRLEHYFPGVLQCRWLSRNGRARLEISAVRPNRGDTLEEESRIARDAYSSPGVTGKVSPAGIGEESMMVVDTESDTPAVGISARNGLVSITVLYKAPREPEQLIAGAKEAAVELLRILPHKGY</sequence>
<evidence type="ECO:0000313" key="1">
    <source>
        <dbReference type="EMBL" id="ACY98085.1"/>
    </source>
</evidence>
<dbReference type="Proteomes" id="UP000001918">
    <property type="component" value="Chromosome"/>
</dbReference>
<dbReference type="KEGG" id="tcu:Tcur_2524"/>
<proteinExistence type="predicted"/>
<dbReference type="EMBL" id="CP001738">
    <property type="protein sequence ID" value="ACY98085.1"/>
    <property type="molecule type" value="Genomic_DNA"/>
</dbReference>
<name>D1A4R6_THECD</name>
<dbReference type="STRING" id="471852.Tcur_2524"/>
<dbReference type="OrthoDB" id="3469612at2"/>
<dbReference type="HOGENOM" id="CLU_1414563_0_0_11"/>
<dbReference type="RefSeq" id="WP_012852869.1">
    <property type="nucleotide sequence ID" value="NC_013510.1"/>
</dbReference>
<protein>
    <recommendedName>
        <fullName evidence="3">DUF3558 domain-containing protein</fullName>
    </recommendedName>
</protein>
<gene>
    <name evidence="1" type="ordered locus">Tcur_2524</name>
</gene>
<evidence type="ECO:0000313" key="2">
    <source>
        <dbReference type="Proteomes" id="UP000001918"/>
    </source>
</evidence>
<keyword evidence="2" id="KW-1185">Reference proteome</keyword>
<dbReference type="PROSITE" id="PS51257">
    <property type="entry name" value="PROKAR_LIPOPROTEIN"/>
    <property type="match status" value="1"/>
</dbReference>